<dbReference type="SMART" id="SM00490">
    <property type="entry name" value="HELICc"/>
    <property type="match status" value="1"/>
</dbReference>
<dbReference type="PROSITE" id="PS51194">
    <property type="entry name" value="HELICASE_CTER"/>
    <property type="match status" value="1"/>
</dbReference>
<keyword evidence="6" id="KW-1185">Reference proteome</keyword>
<sequence length="179" mass="20192">MFVPVRYHGHPLPVPQLKMSFSLQKDLKRHHMPSAFVTWLRRRKNPGRQLLLFVPTIGLAKKLLASATAILEQEMVIEGPQAIRSVHAEDPDREEIVQQFRRKELKVLITTTILERGVTFPSVDVAILDAGHDVFDEAALVQISGRAGRSAEDPTGEVIFFHGGKKQRQCCRPSQPSKR</sequence>
<organism evidence="5 6">
    <name type="scientific">Tigheibacillus jepli</name>
    <dbReference type="NCBI Taxonomy" id="3035914"/>
    <lineage>
        <taxon>Bacteria</taxon>
        <taxon>Bacillati</taxon>
        <taxon>Bacillota</taxon>
        <taxon>Bacilli</taxon>
        <taxon>Bacillales</taxon>
        <taxon>Bacillaceae</taxon>
        <taxon>Tigheibacillus</taxon>
    </lineage>
</organism>
<evidence type="ECO:0000259" key="4">
    <source>
        <dbReference type="PROSITE" id="PS51194"/>
    </source>
</evidence>
<comment type="caution">
    <text evidence="5">The sequence shown here is derived from an EMBL/GenBank/DDBJ whole genome shotgun (WGS) entry which is preliminary data.</text>
</comment>
<evidence type="ECO:0000256" key="1">
    <source>
        <dbReference type="ARBA" id="ARBA00022741"/>
    </source>
</evidence>
<dbReference type="InterPro" id="IPR027417">
    <property type="entry name" value="P-loop_NTPase"/>
</dbReference>
<evidence type="ECO:0000313" key="6">
    <source>
        <dbReference type="Proteomes" id="UP001228376"/>
    </source>
</evidence>
<evidence type="ECO:0000256" key="3">
    <source>
        <dbReference type="ARBA" id="ARBA00023125"/>
    </source>
</evidence>
<keyword evidence="3" id="KW-0238">DNA-binding</keyword>
<dbReference type="SUPFAM" id="SSF52540">
    <property type="entry name" value="P-loop containing nucleoside triphosphate hydrolases"/>
    <property type="match status" value="1"/>
</dbReference>
<keyword evidence="1" id="KW-0547">Nucleotide-binding</keyword>
<keyword evidence="2" id="KW-0067">ATP-binding</keyword>
<keyword evidence="5" id="KW-0347">Helicase</keyword>
<reference evidence="5 6" key="1">
    <citation type="submission" date="2023-10" db="EMBL/GenBank/DDBJ databases">
        <title>179-bfca-hs.</title>
        <authorList>
            <person name="Miliotis G."/>
            <person name="Sengupta P."/>
            <person name="Hameed A."/>
            <person name="Chuvochina M."/>
            <person name="Mcdonagh F."/>
            <person name="Simpson A.C."/>
            <person name="Singh N.K."/>
            <person name="Rekha P.D."/>
            <person name="Raman K."/>
            <person name="Hugenholtz P."/>
            <person name="Venkateswaran K."/>
        </authorList>
    </citation>
    <scope>NUCLEOTIDE SEQUENCE [LARGE SCALE GENOMIC DNA]</scope>
    <source>
        <strain evidence="5 6">179-BFC-A-HS</strain>
    </source>
</reference>
<dbReference type="EMBL" id="JAROCA020000001">
    <property type="protein sequence ID" value="MDY0405082.1"/>
    <property type="molecule type" value="Genomic_DNA"/>
</dbReference>
<dbReference type="PANTHER" id="PTHR30580:SF1">
    <property type="entry name" value="COMF OPERON PROTEIN 1"/>
    <property type="match status" value="1"/>
</dbReference>
<dbReference type="Proteomes" id="UP001228376">
    <property type="component" value="Unassembled WGS sequence"/>
</dbReference>
<dbReference type="RefSeq" id="WP_320384413.1">
    <property type="nucleotide sequence ID" value="NZ_JAROCA020000001.1"/>
</dbReference>
<protein>
    <submittedName>
        <fullName evidence="5">Helicase-related protein</fullName>
    </submittedName>
</protein>
<evidence type="ECO:0000313" key="5">
    <source>
        <dbReference type="EMBL" id="MDY0405082.1"/>
    </source>
</evidence>
<dbReference type="GO" id="GO:0004386">
    <property type="term" value="F:helicase activity"/>
    <property type="evidence" value="ECO:0007669"/>
    <property type="project" value="UniProtKB-KW"/>
</dbReference>
<dbReference type="PANTHER" id="PTHR30580">
    <property type="entry name" value="PRIMOSOMAL PROTEIN N"/>
    <property type="match status" value="1"/>
</dbReference>
<dbReference type="Pfam" id="PF00271">
    <property type="entry name" value="Helicase_C"/>
    <property type="match status" value="1"/>
</dbReference>
<gene>
    <name evidence="5" type="ORF">P5G51_006440</name>
</gene>
<dbReference type="Gene3D" id="3.40.50.300">
    <property type="entry name" value="P-loop containing nucleotide triphosphate hydrolases"/>
    <property type="match status" value="1"/>
</dbReference>
<accession>A0ABU5CFI1</accession>
<evidence type="ECO:0000256" key="2">
    <source>
        <dbReference type="ARBA" id="ARBA00022840"/>
    </source>
</evidence>
<dbReference type="InterPro" id="IPR001650">
    <property type="entry name" value="Helicase_C-like"/>
</dbReference>
<feature type="domain" description="Helicase C-terminal" evidence="4">
    <location>
        <begin position="32"/>
        <end position="179"/>
    </location>
</feature>
<proteinExistence type="predicted"/>
<name>A0ABU5CFI1_9BACI</name>
<keyword evidence="5" id="KW-0378">Hydrolase</keyword>